<reference evidence="3" key="1">
    <citation type="submission" date="2024-05" db="EMBL/GenBank/DDBJ databases">
        <title>Whole genome shotgun sequence of Streptomyces daghestanicus NBRC 12762.</title>
        <authorList>
            <person name="Komaki H."/>
            <person name="Tamura T."/>
        </authorList>
    </citation>
    <scope>NUCLEOTIDE SEQUENCE</scope>
    <source>
        <strain evidence="3">NBRC 12762</strain>
    </source>
</reference>
<keyword evidence="2" id="KW-0472">Membrane</keyword>
<feature type="region of interest" description="Disordered" evidence="1">
    <location>
        <begin position="1406"/>
        <end position="1440"/>
    </location>
</feature>
<feature type="region of interest" description="Disordered" evidence="1">
    <location>
        <begin position="2099"/>
        <end position="2118"/>
    </location>
</feature>
<evidence type="ECO:0000313" key="3">
    <source>
        <dbReference type="EMBL" id="GHI29829.1"/>
    </source>
</evidence>
<feature type="compositionally biased region" description="Low complexity" evidence="1">
    <location>
        <begin position="1288"/>
        <end position="1304"/>
    </location>
</feature>
<dbReference type="Proteomes" id="UP001052655">
    <property type="component" value="Unassembled WGS sequence"/>
</dbReference>
<evidence type="ECO:0000256" key="2">
    <source>
        <dbReference type="SAM" id="Phobius"/>
    </source>
</evidence>
<name>A0ABQ3PXU9_9ACTN</name>
<keyword evidence="2" id="KW-1133">Transmembrane helix</keyword>
<feature type="compositionally biased region" description="Low complexity" evidence="1">
    <location>
        <begin position="990"/>
        <end position="1000"/>
    </location>
</feature>
<evidence type="ECO:0000313" key="4">
    <source>
        <dbReference type="Proteomes" id="UP001052655"/>
    </source>
</evidence>
<proteinExistence type="predicted"/>
<feature type="region of interest" description="Disordered" evidence="1">
    <location>
        <begin position="1287"/>
        <end position="1307"/>
    </location>
</feature>
<accession>A0ABQ3PXU9</accession>
<feature type="compositionally biased region" description="Low complexity" evidence="1">
    <location>
        <begin position="942"/>
        <end position="955"/>
    </location>
</feature>
<feature type="compositionally biased region" description="Basic and acidic residues" evidence="1">
    <location>
        <begin position="1526"/>
        <end position="1544"/>
    </location>
</feature>
<feature type="region of interest" description="Disordered" evidence="1">
    <location>
        <begin position="1526"/>
        <end position="1560"/>
    </location>
</feature>
<feature type="compositionally biased region" description="Basic and acidic residues" evidence="1">
    <location>
        <begin position="2099"/>
        <end position="2114"/>
    </location>
</feature>
<organism evidence="3 4">
    <name type="scientific">Streptomyces daghestanicus</name>
    <dbReference type="NCBI Taxonomy" id="66885"/>
    <lineage>
        <taxon>Bacteria</taxon>
        <taxon>Bacillati</taxon>
        <taxon>Actinomycetota</taxon>
        <taxon>Actinomycetes</taxon>
        <taxon>Kitasatosporales</taxon>
        <taxon>Streptomycetaceae</taxon>
        <taxon>Streptomyces</taxon>
    </lineage>
</organism>
<feature type="region of interest" description="Disordered" evidence="1">
    <location>
        <begin position="1"/>
        <end position="20"/>
    </location>
</feature>
<feature type="compositionally biased region" description="Low complexity" evidence="1">
    <location>
        <begin position="1152"/>
        <end position="1165"/>
    </location>
</feature>
<keyword evidence="2" id="KW-0812">Transmembrane</keyword>
<feature type="compositionally biased region" description="Basic and acidic residues" evidence="1">
    <location>
        <begin position="1406"/>
        <end position="1424"/>
    </location>
</feature>
<feature type="region of interest" description="Disordered" evidence="1">
    <location>
        <begin position="1152"/>
        <end position="1172"/>
    </location>
</feature>
<gene>
    <name evidence="3" type="ORF">Sdagh_15590</name>
</gene>
<sequence>MARPTDWSALGLGGDPTPGDPDRIDAVITSQESLVSLADTIDEGLTSILNTTDGVFVGKTADALRKVIDKDLRHYVSTFRQAHKDVQAALRTYVGVMREQQRVADEALSAAAALAEDDEAGREAQKAIAEDAGDELQSAAGTAASALREAAYSIASPIDECEEFWKALGWLALILVIPAMIVGGPLALFAIGLNVALLIKTAIDFSQGKASITELVLSIIGVIAPTTKGIRLGDLWKGLKGLGSTAFNGTRNLLLGGPNAFGLFTRLSLGLDDVFRASGSWLNGLKGIDGLRFAAGLRAMPGPKGFTFGGVPFAGSAFRFVPAAVDLTVINLMGAKSFFAVRSVLGGLNGIRSVGASLGSGLVNGVRGFNSLRLFLPVAADEIGLGLTVAFRVGFIDRGVFGLYRYGVFAGGQVLATGSRISGGVAHGLSLTRPTADLGTLPHAGLGRFSPETAGGGLGVGLRGLPPISLADSMGSVGVSGFRGLGSSVDLSAPGAGARIVDVPSVAGPGGAGMAHIPTLGPMSSVSVPHLNGLHVPAVGGDIGAVGVRNIGVPHLGGNGVTRIDQSAVGGLNAVHVPAPGSLSAPAPGQVHMPAPTQMDAVSVGYVNVPSLGALADGPAIARLDAPGAGARVTDLPAVHGAGRVDVPSVSQVNLPSLGRGTDLTAPTVARVDVPSVGRAGDVSVPAVGRVDVPSVGRAGDVSGPSVARVEVPAIGRAGDVSVPAVGRVDVPSVGRAGDVSASAVSRVDVPSVGRAGDIAASDVARADVPALGRTGDLTAPPASRVEVPPLGASAGGTATARLDAPGTGARVTDLPSVHGAGRADVPSVSQVNLPSLGRGTDLTAPAVARVDVPSVGRAGDVPAPSAPRVDVPAAGRAGDVPVPAVGRVDVASVGRTGDLTGPSVARVDVPAAGRAGDASAGSAARVDVPAAGRAGEGTGQVGVPAAGRPGGPDASVAPAAPRPGHPVTPEAGAGGRTPVPLAGAGTGQVPVPVVPVSHAAPPPVPAPSKALGGPGHGSLVADLPGLGRIDLSALALRTVEVRMMNGVQLNLQHTFSEIDDLLRGVRIDVRPGGGAERAHVTVAANPHGVDGVSARHVELNGQDVLQVERAMPDGSTHRWSFALRAPDYQRLGDMQVIPPGGRDTDLEMAAMPSGSGAAPAAPAAAPAPPPPRVLDVPGLGGAARVQVRFGETPGSVTEAVAVPHGSAGSGGLPTVTVRAGQGPGGGDLVHLDQRVGAAEVRSIDLVRDGDGLRPVSDERLITLAGGEFRGTTVAVDLLHGNAVRQVPSAGGPAPAGRPGFTGPELRMPTGSGFQLYDPATGLPTRSALRIEDGTGGRLHALPGRDGRSLRFTDADGTPVASPGATAHVQTGGGFRVEYGSSHVVVSPTGAHTHTVVPLRGTDEYVLRPTDHRPPTRVDAHGTDRGPLTLNPDNTLHIPTPNPHRTRVHDPAGHHTHDLLTIQGGPLTGHTLHLTPDGTPTLPHATITPQPHGAHRIQHGDTHVIVNADGAHTHTVIPLRGTDEYVLRPTDHRPPTRVDAHGTDRGPLTLNPDNTLHIPTPNPHRTRVHDPAGHHTHDLLTIQGGPLTGHTLHLTPDGTPTLPHATITPQPHGAHRIQHGDTHVIVNADGAHTHTVIPLRDTPYFAHVPDGGGAPLVRAGDGTGVPHTTISARGDGRLVVTDTGAGTVRLHRAGDGSTELTATRLGTGEAVHVQRGGNLELMDARLTRVDGSTVTGVPGGGHHVTGAGGEIRMFGPDGAHRYTLTPPGEGQHLFRAADPRGGHAFDAVQLSDGVGTRFVRTDTHALLDGDLRPVPGSPDVRFGRTAEGHYRVDVRGTGPHSGEYKIYDGRGRLTEQRINVIDRGTVKPNEYLLVSHLDDGTVKPSWTRVRLGADGTPVPGAGARKWYDGGTVDPKGVGNGRVRLVSHSGVEVMERRPLPGGHTVDAYHSRAGVGTFGAFNQRGVWTEFDAAGGVLRSGTRHWGESGRSWFDVTGSGSLSTRVRHFQENPDGGHVLARLDNRPLTQSFAGPTSWTRFDADFKQVAQGTRQWGPGRGYTDTMVHPVTGERVVMHEKFGRFTWSVHDVRRYHQTEIGADGVPKRDYTSWSPHGKENGRGQTLKDGGFLVTHRFAEQRPPVAFRWLASGEYRAAHLDRVPWLARDSRLHTHSWTQTSADGATTTHGIRFATLNTVTDVTRAGDVVRETRKLLGGDTVTVGDVPLPAGAHRQDGYLPWSQGEGKPQGHRTYRQGDFAPLPGGFGNDLPAVRWQERVTDDLADGDWYSPNAGKQWRVVRVGFADGSVVDFRPAPGAPGRTGHLGAGDWTRYDHQGMVVARKDTWPDPAGGNPVEVTSLRMLDGNVRWTDNLGNSGVRKLNEHRGEVTPWGWDRESFQDFDATGALVRDHRLLADGTTVDAWRGPDGNRAWHWNKTGADGAVKEFGTGPGDRVRQWFDGQGNALPDWRSGARFEDRVTSLGNRLVQEIPARPAGTPHFADSPHRVREYTQSPGDAFHAHTWKEYENGVELGRKVRLPDGTFLESEDWHKQWRRFAGDGTTLIDERSIAGYVWHTDTFGRTSLIGRETNFTGAFAEYRGFSRMWREPNRWEWGHTAAGVSTYTPFVNRAARAVAVDVLQEWLLDFGMNLAVYGIVAAATGTSFGWTDVGKAAFGATVSAGVKGGFSAGHFAAYRGGPWKTGLSHVDQGHPYHRRPNDDTWSGEFGGNEKVTRWRSGTYDFTAGLVSGSVSGFIGGAATAAIFGVKDSEGNVVHLHGTDALLAGAIGIAGGVAGAVSLGMARTALTQNLAGRWYHRQGFFDIFVVAGLGKLVDKLFANLFLSKALTMSINPGYYQGSGQSGEPTGGTQ</sequence>
<dbReference type="RefSeq" id="WP_226534828.1">
    <property type="nucleotide sequence ID" value="NZ_BNDX01000007.1"/>
</dbReference>
<feature type="region of interest" description="Disordered" evidence="1">
    <location>
        <begin position="932"/>
        <end position="1013"/>
    </location>
</feature>
<comment type="caution">
    <text evidence="3">The sequence shown here is derived from an EMBL/GenBank/DDBJ whole genome shotgun (WGS) entry which is preliminary data.</text>
</comment>
<evidence type="ECO:0000256" key="1">
    <source>
        <dbReference type="SAM" id="MobiDB-lite"/>
    </source>
</evidence>
<feature type="transmembrane region" description="Helical" evidence="2">
    <location>
        <begin position="170"/>
        <end position="199"/>
    </location>
</feature>
<protein>
    <submittedName>
        <fullName evidence="3">Uncharacterized protein</fullName>
    </submittedName>
</protein>
<keyword evidence="4" id="KW-1185">Reference proteome</keyword>
<dbReference type="EMBL" id="BNDX01000007">
    <property type="protein sequence ID" value="GHI29829.1"/>
    <property type="molecule type" value="Genomic_DNA"/>
</dbReference>